<keyword evidence="8 9" id="KW-0539">Nucleus</keyword>
<reference evidence="13" key="2">
    <citation type="submission" date="2025-09" db="UniProtKB">
        <authorList>
            <consortium name="Ensembl"/>
        </authorList>
    </citation>
    <scope>IDENTIFICATION</scope>
</reference>
<dbReference type="InterPro" id="IPR001356">
    <property type="entry name" value="HD"/>
</dbReference>
<evidence type="ECO:0000256" key="2">
    <source>
        <dbReference type="ARBA" id="ARBA00021327"/>
    </source>
</evidence>
<evidence type="ECO:0000313" key="14">
    <source>
        <dbReference type="Proteomes" id="UP000694396"/>
    </source>
</evidence>
<evidence type="ECO:0000256" key="5">
    <source>
        <dbReference type="ARBA" id="ARBA00023015"/>
    </source>
</evidence>
<protein>
    <recommendedName>
        <fullName evidence="2">Homeodomain-only protein</fullName>
    </recommendedName>
</protein>
<feature type="compositionally biased region" description="Basic and acidic residues" evidence="11">
    <location>
        <begin position="42"/>
        <end position="57"/>
    </location>
</feature>
<dbReference type="PANTHER" id="PTHR21408:SF1">
    <property type="entry name" value="HOMEODOMAIN-ONLY PROTEIN"/>
    <property type="match status" value="1"/>
</dbReference>
<evidence type="ECO:0000259" key="12">
    <source>
        <dbReference type="PROSITE" id="PS50071"/>
    </source>
</evidence>
<dbReference type="AlphaFoldDB" id="A0A8C3R4F1"/>
<keyword evidence="3" id="KW-0217">Developmental protein</keyword>
<dbReference type="CDD" id="cd00086">
    <property type="entry name" value="homeodomain"/>
    <property type="match status" value="1"/>
</dbReference>
<keyword evidence="4" id="KW-0678">Repressor</keyword>
<keyword evidence="5" id="KW-0805">Transcription regulation</keyword>
<name>A0A8C3R4F1_9PASS</name>
<feature type="domain" description="Homeobox" evidence="12">
    <location>
        <begin position="149"/>
        <end position="200"/>
    </location>
</feature>
<evidence type="ECO:0000256" key="6">
    <source>
        <dbReference type="ARBA" id="ARBA00023155"/>
    </source>
</evidence>
<dbReference type="SMART" id="SM00389">
    <property type="entry name" value="HOX"/>
    <property type="match status" value="1"/>
</dbReference>
<dbReference type="PANTHER" id="PTHR21408">
    <property type="entry name" value="HOMEODOMAIN-ONLY PROTEIN"/>
    <property type="match status" value="1"/>
</dbReference>
<feature type="DNA-binding region" description="Homeobox" evidence="9">
    <location>
        <begin position="151"/>
        <end position="201"/>
    </location>
</feature>
<evidence type="ECO:0000256" key="8">
    <source>
        <dbReference type="ARBA" id="ARBA00023242"/>
    </source>
</evidence>
<dbReference type="FunFam" id="1.10.10.60:FF:000213">
    <property type="entry name" value="Homeodomain-only protein"/>
    <property type="match status" value="1"/>
</dbReference>
<evidence type="ECO:0000256" key="9">
    <source>
        <dbReference type="PROSITE-ProRule" id="PRU00108"/>
    </source>
</evidence>
<keyword evidence="9 10" id="KW-0238">DNA-binding</keyword>
<reference evidence="13" key="1">
    <citation type="submission" date="2025-08" db="UniProtKB">
        <authorList>
            <consortium name="Ensembl"/>
        </authorList>
    </citation>
    <scope>IDENTIFICATION</scope>
</reference>
<dbReference type="GO" id="GO:0003677">
    <property type="term" value="F:DNA binding"/>
    <property type="evidence" value="ECO:0007669"/>
    <property type="project" value="UniProtKB-UniRule"/>
</dbReference>
<accession>A0A8C3R4F1</accession>
<keyword evidence="14" id="KW-1185">Reference proteome</keyword>
<organism evidence="13 14">
    <name type="scientific">Cyanoderma ruficeps</name>
    <name type="common">rufous-capped babbler</name>
    <dbReference type="NCBI Taxonomy" id="181631"/>
    <lineage>
        <taxon>Eukaryota</taxon>
        <taxon>Metazoa</taxon>
        <taxon>Chordata</taxon>
        <taxon>Craniata</taxon>
        <taxon>Vertebrata</taxon>
        <taxon>Euteleostomi</taxon>
        <taxon>Archelosauria</taxon>
        <taxon>Archosauria</taxon>
        <taxon>Dinosauria</taxon>
        <taxon>Saurischia</taxon>
        <taxon>Theropoda</taxon>
        <taxon>Coelurosauria</taxon>
        <taxon>Aves</taxon>
        <taxon>Neognathae</taxon>
        <taxon>Neoaves</taxon>
        <taxon>Telluraves</taxon>
        <taxon>Australaves</taxon>
        <taxon>Passeriformes</taxon>
        <taxon>Sylvioidea</taxon>
        <taxon>Timaliidae</taxon>
        <taxon>Cyanoderma</taxon>
    </lineage>
</organism>
<dbReference type="InterPro" id="IPR009057">
    <property type="entry name" value="Homeodomain-like_sf"/>
</dbReference>
<evidence type="ECO:0000256" key="1">
    <source>
        <dbReference type="ARBA" id="ARBA00004123"/>
    </source>
</evidence>
<evidence type="ECO:0000256" key="4">
    <source>
        <dbReference type="ARBA" id="ARBA00022491"/>
    </source>
</evidence>
<evidence type="ECO:0000256" key="3">
    <source>
        <dbReference type="ARBA" id="ARBA00022473"/>
    </source>
</evidence>
<evidence type="ECO:0000313" key="13">
    <source>
        <dbReference type="Ensembl" id="ENSCRFP00000015949.1"/>
    </source>
</evidence>
<dbReference type="Pfam" id="PF00046">
    <property type="entry name" value="Homeodomain"/>
    <property type="match status" value="1"/>
</dbReference>
<evidence type="ECO:0000256" key="11">
    <source>
        <dbReference type="SAM" id="MobiDB-lite"/>
    </source>
</evidence>
<dbReference type="SUPFAM" id="SSF46689">
    <property type="entry name" value="Homeodomain-like"/>
    <property type="match status" value="1"/>
</dbReference>
<dbReference type="Proteomes" id="UP000694396">
    <property type="component" value="Unplaced"/>
</dbReference>
<dbReference type="Ensembl" id="ENSCRFT00000016507.1">
    <property type="protein sequence ID" value="ENSCRFP00000015949.1"/>
    <property type="gene ID" value="ENSCRFG00000012253.1"/>
</dbReference>
<dbReference type="GO" id="GO:0030154">
    <property type="term" value="P:cell differentiation"/>
    <property type="evidence" value="ECO:0007669"/>
    <property type="project" value="InterPro"/>
</dbReference>
<comment type="subcellular location">
    <subcellularLocation>
        <location evidence="1 9 10">Nucleus</location>
    </subcellularLocation>
</comment>
<sequence length="212" mass="23674">RDGRAGLELGCTKRSFRRTPPAPFLYPRRKQPRPGRVLGPRAWRDAPRRLPGHREPAARTTTRGALPKGAGAKPELPAQRVAVDPGSSCDLRQVFQVPACQTHTQILKQSPKDLRGSCFTHLWSLPAPVPGPIALPQKEMAMEKPVIPTEEQLEILEYHFCKVNKHPDPTTLCLIAAETGLSEEQTLKWFKQRLAEWRKSEGLPSESGSVRD</sequence>
<dbReference type="GO" id="GO:0006357">
    <property type="term" value="P:regulation of transcription by RNA polymerase II"/>
    <property type="evidence" value="ECO:0007669"/>
    <property type="project" value="TreeGrafter"/>
</dbReference>
<dbReference type="InterPro" id="IPR039162">
    <property type="entry name" value="HOPX"/>
</dbReference>
<feature type="region of interest" description="Disordered" evidence="11">
    <location>
        <begin position="1"/>
        <end position="75"/>
    </location>
</feature>
<keyword evidence="7" id="KW-0804">Transcription</keyword>
<proteinExistence type="predicted"/>
<dbReference type="PROSITE" id="PS50071">
    <property type="entry name" value="HOMEOBOX_2"/>
    <property type="match status" value="1"/>
</dbReference>
<dbReference type="GO" id="GO:0005634">
    <property type="term" value="C:nucleus"/>
    <property type="evidence" value="ECO:0007669"/>
    <property type="project" value="UniProtKB-SubCell"/>
</dbReference>
<evidence type="ECO:0000256" key="7">
    <source>
        <dbReference type="ARBA" id="ARBA00023163"/>
    </source>
</evidence>
<evidence type="ECO:0000256" key="10">
    <source>
        <dbReference type="RuleBase" id="RU000682"/>
    </source>
</evidence>
<keyword evidence="6 9" id="KW-0371">Homeobox</keyword>
<dbReference type="Gene3D" id="1.10.10.60">
    <property type="entry name" value="Homeodomain-like"/>
    <property type="match status" value="1"/>
</dbReference>